<keyword evidence="2" id="KW-1003">Cell membrane</keyword>
<keyword evidence="4 6" id="KW-1133">Transmembrane helix</keyword>
<accession>A0A1H0Z7N0</accession>
<organism evidence="7 8">
    <name type="scientific">Actinopolyspora saharensis</name>
    <dbReference type="NCBI Taxonomy" id="995062"/>
    <lineage>
        <taxon>Bacteria</taxon>
        <taxon>Bacillati</taxon>
        <taxon>Actinomycetota</taxon>
        <taxon>Actinomycetes</taxon>
        <taxon>Actinopolysporales</taxon>
        <taxon>Actinopolysporaceae</taxon>
        <taxon>Actinopolyspora</taxon>
    </lineage>
</organism>
<feature type="transmembrane region" description="Helical" evidence="6">
    <location>
        <begin position="228"/>
        <end position="251"/>
    </location>
</feature>
<dbReference type="GO" id="GO:0022857">
    <property type="term" value="F:transmembrane transporter activity"/>
    <property type="evidence" value="ECO:0007669"/>
    <property type="project" value="InterPro"/>
</dbReference>
<evidence type="ECO:0000256" key="5">
    <source>
        <dbReference type="ARBA" id="ARBA00023136"/>
    </source>
</evidence>
<evidence type="ECO:0000313" key="7">
    <source>
        <dbReference type="EMBL" id="SDQ23443.1"/>
    </source>
</evidence>
<feature type="transmembrane region" description="Helical" evidence="6">
    <location>
        <begin position="358"/>
        <end position="375"/>
    </location>
</feature>
<keyword evidence="5 6" id="KW-0472">Membrane</keyword>
<evidence type="ECO:0000256" key="2">
    <source>
        <dbReference type="ARBA" id="ARBA00022475"/>
    </source>
</evidence>
<dbReference type="PANTHER" id="PTHR23513:SF11">
    <property type="entry name" value="STAPHYLOFERRIN A TRANSPORTER"/>
    <property type="match status" value="1"/>
</dbReference>
<dbReference type="CDD" id="cd06173">
    <property type="entry name" value="MFS_MefA_like"/>
    <property type="match status" value="1"/>
</dbReference>
<proteinExistence type="predicted"/>
<dbReference type="RefSeq" id="WP_092521243.1">
    <property type="nucleotide sequence ID" value="NZ_FNKO01000001.1"/>
</dbReference>
<evidence type="ECO:0000256" key="1">
    <source>
        <dbReference type="ARBA" id="ARBA00004651"/>
    </source>
</evidence>
<feature type="transmembrane region" description="Helical" evidence="6">
    <location>
        <begin position="89"/>
        <end position="107"/>
    </location>
</feature>
<dbReference type="OrthoDB" id="69054at2"/>
<reference evidence="8" key="1">
    <citation type="submission" date="2016-10" db="EMBL/GenBank/DDBJ databases">
        <authorList>
            <person name="Varghese N."/>
            <person name="Submissions S."/>
        </authorList>
    </citation>
    <scope>NUCLEOTIDE SEQUENCE [LARGE SCALE GENOMIC DNA]</scope>
    <source>
        <strain evidence="8">DSM 45459</strain>
    </source>
</reference>
<keyword evidence="3 6" id="KW-0812">Transmembrane</keyword>
<dbReference type="InterPro" id="IPR011701">
    <property type="entry name" value="MFS"/>
</dbReference>
<gene>
    <name evidence="7" type="ORF">SAMN04489718_0891</name>
</gene>
<dbReference type="PANTHER" id="PTHR23513">
    <property type="entry name" value="INTEGRAL MEMBRANE EFFLUX PROTEIN-RELATED"/>
    <property type="match status" value="1"/>
</dbReference>
<keyword evidence="8" id="KW-1185">Reference proteome</keyword>
<feature type="transmembrane region" description="Helical" evidence="6">
    <location>
        <begin position="170"/>
        <end position="195"/>
    </location>
</feature>
<dbReference type="InterPro" id="IPR036259">
    <property type="entry name" value="MFS_trans_sf"/>
</dbReference>
<feature type="transmembrane region" description="Helical" evidence="6">
    <location>
        <begin position="293"/>
        <end position="311"/>
    </location>
</feature>
<feature type="transmembrane region" description="Helical" evidence="6">
    <location>
        <begin position="317"/>
        <end position="337"/>
    </location>
</feature>
<dbReference type="SUPFAM" id="SSF103473">
    <property type="entry name" value="MFS general substrate transporter"/>
    <property type="match status" value="1"/>
</dbReference>
<feature type="transmembrane region" description="Helical" evidence="6">
    <location>
        <begin position="26"/>
        <end position="50"/>
    </location>
</feature>
<feature type="transmembrane region" description="Helical" evidence="6">
    <location>
        <begin position="381"/>
        <end position="401"/>
    </location>
</feature>
<evidence type="ECO:0000256" key="6">
    <source>
        <dbReference type="SAM" id="Phobius"/>
    </source>
</evidence>
<evidence type="ECO:0000313" key="8">
    <source>
        <dbReference type="Proteomes" id="UP000199301"/>
    </source>
</evidence>
<dbReference type="GO" id="GO:0005886">
    <property type="term" value="C:plasma membrane"/>
    <property type="evidence" value="ECO:0007669"/>
    <property type="project" value="UniProtKB-SubCell"/>
</dbReference>
<dbReference type="Pfam" id="PF07690">
    <property type="entry name" value="MFS_1"/>
    <property type="match status" value="1"/>
</dbReference>
<dbReference type="EMBL" id="FNKO01000001">
    <property type="protein sequence ID" value="SDQ23443.1"/>
    <property type="molecule type" value="Genomic_DNA"/>
</dbReference>
<dbReference type="Gene3D" id="1.20.1250.20">
    <property type="entry name" value="MFS general substrate transporter like domains"/>
    <property type="match status" value="1"/>
</dbReference>
<comment type="subcellular location">
    <subcellularLocation>
        <location evidence="1">Cell membrane</location>
        <topology evidence="1">Multi-pass membrane protein</topology>
    </subcellularLocation>
</comment>
<dbReference type="STRING" id="995062.SAMN04489718_0891"/>
<feature type="transmembrane region" description="Helical" evidence="6">
    <location>
        <begin position="62"/>
        <end position="82"/>
    </location>
</feature>
<dbReference type="AlphaFoldDB" id="A0A1H0Z7N0"/>
<sequence>MTATAEPSTSPSPPPRKSVLLDSGFLRLWAGSTASGMATWALPFVLGLAVLRTTLTPAEIGLLLAARTAGFLVAVPLGGVWTDRYSARGVVLVSGALAAAATPVIAVGMGESTLLTACAAAVVGIGQGTTRPAYQALTVEVVDEARRQQANAARTLSVRVTTLVAPGSTALLATVLSVRWLLLITAALWLVSAFAPPRGALSDRAGEHTPGVLGGFVEGLREARRHPWFPAGLAALSTVITFGYSTTSVVLPMISRDRYGTEFVLAGALTCYTAGALLGAVIIARWRPSSQGWAALGALACYGFAPLALLLPVPSVVVFAGYALAGIGIELFNVPWFTATQREVDPRLLGRVSSLDFLVSYGLAPLGLALIGPAVEHLGTTWVLGTSALLCWAVPALVTAAPGTRQFSRNHGRTG</sequence>
<name>A0A1H0Z7N0_9ACTN</name>
<feature type="transmembrane region" description="Helical" evidence="6">
    <location>
        <begin position="263"/>
        <end position="286"/>
    </location>
</feature>
<dbReference type="Proteomes" id="UP000199301">
    <property type="component" value="Unassembled WGS sequence"/>
</dbReference>
<protein>
    <submittedName>
        <fullName evidence="7">Predicted arabinose efflux permease, MFS family</fullName>
    </submittedName>
</protein>
<evidence type="ECO:0000256" key="3">
    <source>
        <dbReference type="ARBA" id="ARBA00022692"/>
    </source>
</evidence>
<evidence type="ECO:0000256" key="4">
    <source>
        <dbReference type="ARBA" id="ARBA00022989"/>
    </source>
</evidence>